<evidence type="ECO:0008006" key="2">
    <source>
        <dbReference type="Google" id="ProtNLM"/>
    </source>
</evidence>
<reference evidence="1" key="1">
    <citation type="submission" date="2014-12" db="EMBL/GenBank/DDBJ databases">
        <title>Insight into the proteome of Arion vulgaris.</title>
        <authorList>
            <person name="Aradska J."/>
            <person name="Bulat T."/>
            <person name="Smidak R."/>
            <person name="Sarate P."/>
            <person name="Gangsoo J."/>
            <person name="Sialana F."/>
            <person name="Bilban M."/>
            <person name="Lubec G."/>
        </authorList>
    </citation>
    <scope>NUCLEOTIDE SEQUENCE</scope>
    <source>
        <tissue evidence="1">Skin</tissue>
    </source>
</reference>
<organism evidence="1">
    <name type="scientific">Arion vulgaris</name>
    <dbReference type="NCBI Taxonomy" id="1028688"/>
    <lineage>
        <taxon>Eukaryota</taxon>
        <taxon>Metazoa</taxon>
        <taxon>Spiralia</taxon>
        <taxon>Lophotrochozoa</taxon>
        <taxon>Mollusca</taxon>
        <taxon>Gastropoda</taxon>
        <taxon>Heterobranchia</taxon>
        <taxon>Euthyneura</taxon>
        <taxon>Panpulmonata</taxon>
        <taxon>Eupulmonata</taxon>
        <taxon>Stylommatophora</taxon>
        <taxon>Helicina</taxon>
        <taxon>Arionoidea</taxon>
        <taxon>Arionidae</taxon>
        <taxon>Arion</taxon>
    </lineage>
</organism>
<proteinExistence type="predicted"/>
<sequence length="74" mass="8792">MQMTETEIELGDLRDDLEQKFKPIFDRYGYNGIELTDLQRELEVQGLLEHIPNHRRNELLIKADQDGDKTITYK</sequence>
<dbReference type="AlphaFoldDB" id="A0A0B6XTH2"/>
<evidence type="ECO:0000313" key="1">
    <source>
        <dbReference type="EMBL" id="CEK47163.1"/>
    </source>
</evidence>
<name>A0A0B6XTH2_9EUPU</name>
<gene>
    <name evidence="1" type="primary">ORF690</name>
</gene>
<dbReference type="EMBL" id="HACG01000298">
    <property type="protein sequence ID" value="CEK47163.1"/>
    <property type="molecule type" value="Transcribed_RNA"/>
</dbReference>
<protein>
    <recommendedName>
        <fullName evidence="2">EF-hand domain-containing protein</fullName>
    </recommendedName>
</protein>
<feature type="non-terminal residue" evidence="1">
    <location>
        <position position="74"/>
    </location>
</feature>
<accession>A0A0B6XTH2</accession>